<feature type="transmembrane region" description="Helical" evidence="5">
    <location>
        <begin position="169"/>
        <end position="189"/>
    </location>
</feature>
<evidence type="ECO:0000256" key="3">
    <source>
        <dbReference type="ARBA" id="ARBA00022989"/>
    </source>
</evidence>
<sequence length="292" mass="31243">MEQSIVTAVFLPLALGIIMLGMGMTLTLHDFRRVFLYPKAILIGLGNQLLLLPLLGFGLALAFGLKAEFAVGLMLLALCPGGATSNIISHLAKADLALSISLTAISSTITNFSIPIFLNLALFYFMGGEQAIQLPIAQTMLQIFVVTLLPVTLGMWIKSRFPAFTERSLKAVNLISAVFFVLILLLAIVKERANIIPYFQQAGLAALSLNAGALLAGYFIGKLWGLSRPQNMAISIETGIQNGTLAIALALSPAVLNNTQMAIPPAIYSLIMFVTAAVVVVLSRRKVGREAE</sequence>
<dbReference type="Gene3D" id="1.20.1530.20">
    <property type="match status" value="1"/>
</dbReference>
<proteinExistence type="predicted"/>
<evidence type="ECO:0000256" key="2">
    <source>
        <dbReference type="ARBA" id="ARBA00022692"/>
    </source>
</evidence>
<comment type="subcellular location">
    <subcellularLocation>
        <location evidence="1">Membrane</location>
        <topology evidence="1">Multi-pass membrane protein</topology>
    </subcellularLocation>
</comment>
<dbReference type="InterPro" id="IPR004710">
    <property type="entry name" value="Bilac:Na_transpt"/>
</dbReference>
<feature type="transmembrane region" description="Helical" evidence="5">
    <location>
        <begin position="262"/>
        <end position="282"/>
    </location>
</feature>
<feature type="transmembrane region" description="Helical" evidence="5">
    <location>
        <begin position="195"/>
        <end position="220"/>
    </location>
</feature>
<dbReference type="PANTHER" id="PTHR10361:SF24">
    <property type="entry name" value="P3 PROTEIN"/>
    <property type="match status" value="1"/>
</dbReference>
<feature type="transmembrane region" description="Helical" evidence="5">
    <location>
        <begin position="136"/>
        <end position="157"/>
    </location>
</feature>
<evidence type="ECO:0000313" key="6">
    <source>
        <dbReference type="EMBL" id="MDN4165981.1"/>
    </source>
</evidence>
<comment type="caution">
    <text evidence="6">The sequence shown here is derived from an EMBL/GenBank/DDBJ whole genome shotgun (WGS) entry which is preliminary data.</text>
</comment>
<keyword evidence="7" id="KW-1185">Reference proteome</keyword>
<feature type="transmembrane region" description="Helical" evidence="5">
    <location>
        <begin position="232"/>
        <end position="256"/>
    </location>
</feature>
<dbReference type="RefSeq" id="WP_320004516.1">
    <property type="nucleotide sequence ID" value="NZ_JAUHJS010000005.1"/>
</dbReference>
<dbReference type="Pfam" id="PF01758">
    <property type="entry name" value="SBF"/>
    <property type="match status" value="1"/>
</dbReference>
<dbReference type="PANTHER" id="PTHR10361">
    <property type="entry name" value="SODIUM-BILE ACID COTRANSPORTER"/>
    <property type="match status" value="1"/>
</dbReference>
<keyword evidence="3 5" id="KW-1133">Transmembrane helix</keyword>
<dbReference type="InterPro" id="IPR038770">
    <property type="entry name" value="Na+/solute_symporter_sf"/>
</dbReference>
<dbReference type="EMBL" id="JAUHJS010000005">
    <property type="protein sequence ID" value="MDN4165981.1"/>
    <property type="molecule type" value="Genomic_DNA"/>
</dbReference>
<evidence type="ECO:0000256" key="4">
    <source>
        <dbReference type="ARBA" id="ARBA00023136"/>
    </source>
</evidence>
<dbReference type="Proteomes" id="UP001168552">
    <property type="component" value="Unassembled WGS sequence"/>
</dbReference>
<keyword evidence="2 5" id="KW-0812">Transmembrane</keyword>
<feature type="transmembrane region" description="Helical" evidence="5">
    <location>
        <begin position="100"/>
        <end position="124"/>
    </location>
</feature>
<feature type="transmembrane region" description="Helical" evidence="5">
    <location>
        <begin position="6"/>
        <end position="28"/>
    </location>
</feature>
<evidence type="ECO:0000313" key="7">
    <source>
        <dbReference type="Proteomes" id="UP001168552"/>
    </source>
</evidence>
<accession>A0ABT8F7R8</accession>
<feature type="transmembrane region" description="Helical" evidence="5">
    <location>
        <begin position="69"/>
        <end position="88"/>
    </location>
</feature>
<keyword evidence="4 5" id="KW-0472">Membrane</keyword>
<feature type="transmembrane region" description="Helical" evidence="5">
    <location>
        <begin position="40"/>
        <end position="63"/>
    </location>
</feature>
<name>A0ABT8F7R8_9BACT</name>
<protein>
    <submittedName>
        <fullName evidence="6">Bile acid:sodium symporter family protein</fullName>
    </submittedName>
</protein>
<organism evidence="6 7">
    <name type="scientific">Shiella aurantiaca</name>
    <dbReference type="NCBI Taxonomy" id="3058365"/>
    <lineage>
        <taxon>Bacteria</taxon>
        <taxon>Pseudomonadati</taxon>
        <taxon>Bacteroidota</taxon>
        <taxon>Cytophagia</taxon>
        <taxon>Cytophagales</taxon>
        <taxon>Shiellaceae</taxon>
        <taxon>Shiella</taxon>
    </lineage>
</organism>
<reference evidence="6" key="1">
    <citation type="submission" date="2023-06" db="EMBL/GenBank/DDBJ databases">
        <title>Cytophagales bacterium Strain LB-30, isolated from soil.</title>
        <authorList>
            <person name="Liu B."/>
        </authorList>
    </citation>
    <scope>NUCLEOTIDE SEQUENCE</scope>
    <source>
        <strain evidence="6">LB-30</strain>
    </source>
</reference>
<gene>
    <name evidence="6" type="ORF">QWY31_10740</name>
</gene>
<dbReference type="InterPro" id="IPR002657">
    <property type="entry name" value="BilAc:Na_symport/Acr3"/>
</dbReference>
<evidence type="ECO:0000256" key="1">
    <source>
        <dbReference type="ARBA" id="ARBA00004141"/>
    </source>
</evidence>
<evidence type="ECO:0000256" key="5">
    <source>
        <dbReference type="SAM" id="Phobius"/>
    </source>
</evidence>